<name>A0A975T8S5_9NOST</name>
<evidence type="ECO:0000313" key="2">
    <source>
        <dbReference type="Proteomes" id="UP000683511"/>
    </source>
</evidence>
<dbReference type="Proteomes" id="UP000683511">
    <property type="component" value="Chromosome"/>
</dbReference>
<dbReference type="KEGG" id="rsin:B6N60_03041"/>
<dbReference type="SUPFAM" id="SSF52833">
    <property type="entry name" value="Thioredoxin-like"/>
    <property type="match status" value="1"/>
</dbReference>
<dbReference type="InterPro" id="IPR036249">
    <property type="entry name" value="Thioredoxin-like_sf"/>
</dbReference>
<proteinExistence type="predicted"/>
<accession>A0A975T8S5</accession>
<dbReference type="AlphaFoldDB" id="A0A975T8S5"/>
<protein>
    <recommendedName>
        <fullName evidence="3">FeS-binding protein</fullName>
    </recommendedName>
</protein>
<dbReference type="EMBL" id="CP021056">
    <property type="protein sequence ID" value="QXE24336.1"/>
    <property type="molecule type" value="Genomic_DNA"/>
</dbReference>
<evidence type="ECO:0008006" key="3">
    <source>
        <dbReference type="Google" id="ProtNLM"/>
    </source>
</evidence>
<keyword evidence="2" id="KW-1185">Reference proteome</keyword>
<dbReference type="CDD" id="cd02980">
    <property type="entry name" value="TRX_Fd_family"/>
    <property type="match status" value="1"/>
</dbReference>
<organism evidence="1 2">
    <name type="scientific">Richelia sinica FACHB-800</name>
    <dbReference type="NCBI Taxonomy" id="1357546"/>
    <lineage>
        <taxon>Bacteria</taxon>
        <taxon>Bacillati</taxon>
        <taxon>Cyanobacteriota</taxon>
        <taxon>Cyanophyceae</taxon>
        <taxon>Nostocales</taxon>
        <taxon>Nostocaceae</taxon>
        <taxon>Richelia</taxon>
    </lineage>
</organism>
<dbReference type="InterPro" id="IPR012863">
    <property type="entry name" value="DUF1636"/>
</dbReference>
<reference evidence="1" key="1">
    <citation type="submission" date="2017-04" db="EMBL/GenBank/DDBJ databases">
        <title>Genome deletions in a multicellular cyanobacterial endosymbiont for morphological adaptation in marine diatoms.</title>
        <authorList>
            <person name="Wang Y."/>
            <person name="Gao H."/>
            <person name="Li R."/>
            <person name="Xu X."/>
        </authorList>
    </citation>
    <scope>NUCLEOTIDE SEQUENCE</scope>
    <source>
        <strain evidence="1">FACHB 800</strain>
    </source>
</reference>
<evidence type="ECO:0000313" key="1">
    <source>
        <dbReference type="EMBL" id="QXE24336.1"/>
    </source>
</evidence>
<gene>
    <name evidence="1" type="ORF">B6N60_03041</name>
</gene>
<dbReference type="Pfam" id="PF07845">
    <property type="entry name" value="DUF1636"/>
    <property type="match status" value="1"/>
</dbReference>
<dbReference type="Gene3D" id="3.40.30.10">
    <property type="entry name" value="Glutaredoxin"/>
    <property type="match status" value="1"/>
</dbReference>
<sequence>MPASVIQFTQSAMIQMTDILQISQNTNSSKTSHTLFVCKTCASVWQEGKRVGESGGQKLLQRLQDLAEKWELRDEFPIQAVECMSACSRACVVAFVGKGKLTYLFGDLPVDHNGEAVLECASKYYAKSDGLLPWSERPEPLKNGILARIPTS</sequence>